<dbReference type="InterPro" id="IPR019798">
    <property type="entry name" value="Ser_HO-MeTrfase_PLP_BS"/>
</dbReference>
<keyword evidence="4" id="KW-0808">Transferase</keyword>
<organism evidence="7">
    <name type="scientific">marine metagenome</name>
    <dbReference type="NCBI Taxonomy" id="408172"/>
    <lineage>
        <taxon>unclassified sequences</taxon>
        <taxon>metagenomes</taxon>
        <taxon>ecological metagenomes</taxon>
    </lineage>
</organism>
<dbReference type="AlphaFoldDB" id="A0A382DPD5"/>
<keyword evidence="5" id="KW-0663">Pyridoxal phosphate</keyword>
<name>A0A382DPD5_9ZZZZ</name>
<gene>
    <name evidence="7" type="ORF">METZ01_LOCUS192455</name>
</gene>
<protein>
    <recommendedName>
        <fullName evidence="6">Serine hydroxymethyltransferase-like domain-containing protein</fullName>
    </recommendedName>
</protein>
<dbReference type="PANTHER" id="PTHR11680:SF35">
    <property type="entry name" value="SERINE HYDROXYMETHYLTRANSFERASE 1"/>
    <property type="match status" value="1"/>
</dbReference>
<sequence length="225" mass="24345">KLMVDMAHIAGLVAAKLHPSPVMEADIVTSTTHKTLRGPRGGLILAKNSLISKVNSAVFPNMQGGPFEHTIAAKAVAFKEAASEEFRHYQQQVLKNAKVLAETLKKGGLRIISDGTDNHMILVDLSILKTSGKEAEEALGRSNIVINRNAIPFDKRPPRQASGIRVGTPAITTRGMKEKQSKKIGDLILNVLINIGSPQIEKQARNEVLDLVRLFPVPGINLTGK</sequence>
<evidence type="ECO:0000256" key="4">
    <source>
        <dbReference type="ARBA" id="ARBA00022679"/>
    </source>
</evidence>
<comment type="cofactor">
    <cofactor evidence="1">
        <name>pyridoxal 5'-phosphate</name>
        <dbReference type="ChEBI" id="CHEBI:597326"/>
    </cofactor>
</comment>
<evidence type="ECO:0000256" key="3">
    <source>
        <dbReference type="ARBA" id="ARBA00022563"/>
    </source>
</evidence>
<accession>A0A382DPD5</accession>
<dbReference type="PROSITE" id="PS00096">
    <property type="entry name" value="SHMT"/>
    <property type="match status" value="1"/>
</dbReference>
<reference evidence="7" key="1">
    <citation type="submission" date="2018-05" db="EMBL/GenBank/DDBJ databases">
        <authorList>
            <person name="Lanie J.A."/>
            <person name="Ng W.-L."/>
            <person name="Kazmierczak K.M."/>
            <person name="Andrzejewski T.M."/>
            <person name="Davidsen T.M."/>
            <person name="Wayne K.J."/>
            <person name="Tettelin H."/>
            <person name="Glass J.I."/>
            <person name="Rusch D."/>
            <person name="Podicherti R."/>
            <person name="Tsui H.-C.T."/>
            <person name="Winkler M.E."/>
        </authorList>
    </citation>
    <scope>NUCLEOTIDE SEQUENCE</scope>
</reference>
<dbReference type="GO" id="GO:0046653">
    <property type="term" value="P:tetrahydrofolate metabolic process"/>
    <property type="evidence" value="ECO:0007669"/>
    <property type="project" value="TreeGrafter"/>
</dbReference>
<dbReference type="PANTHER" id="PTHR11680">
    <property type="entry name" value="SERINE HYDROXYMETHYLTRANSFERASE"/>
    <property type="match status" value="1"/>
</dbReference>
<dbReference type="Pfam" id="PF00464">
    <property type="entry name" value="SHMT"/>
    <property type="match status" value="1"/>
</dbReference>
<evidence type="ECO:0000313" key="7">
    <source>
        <dbReference type="EMBL" id="SVB39601.1"/>
    </source>
</evidence>
<feature type="domain" description="Serine hydroxymethyltransferase-like" evidence="6">
    <location>
        <begin position="2"/>
        <end position="188"/>
    </location>
</feature>
<dbReference type="GO" id="GO:0019264">
    <property type="term" value="P:glycine biosynthetic process from serine"/>
    <property type="evidence" value="ECO:0007669"/>
    <property type="project" value="TreeGrafter"/>
</dbReference>
<dbReference type="Gene3D" id="3.40.640.10">
    <property type="entry name" value="Type I PLP-dependent aspartate aminotransferase-like (Major domain)"/>
    <property type="match status" value="1"/>
</dbReference>
<dbReference type="InterPro" id="IPR039429">
    <property type="entry name" value="SHMT-like_dom"/>
</dbReference>
<dbReference type="SUPFAM" id="SSF53383">
    <property type="entry name" value="PLP-dependent transferases"/>
    <property type="match status" value="1"/>
</dbReference>
<comment type="similarity">
    <text evidence="2">Belongs to the SHMT family.</text>
</comment>
<evidence type="ECO:0000256" key="2">
    <source>
        <dbReference type="ARBA" id="ARBA00006376"/>
    </source>
</evidence>
<dbReference type="Gene3D" id="3.90.1150.10">
    <property type="entry name" value="Aspartate Aminotransferase, domain 1"/>
    <property type="match status" value="1"/>
</dbReference>
<feature type="non-terminal residue" evidence="7">
    <location>
        <position position="1"/>
    </location>
</feature>
<evidence type="ECO:0000259" key="6">
    <source>
        <dbReference type="Pfam" id="PF00464"/>
    </source>
</evidence>
<dbReference type="GO" id="GO:0004372">
    <property type="term" value="F:glycine hydroxymethyltransferase activity"/>
    <property type="evidence" value="ECO:0007669"/>
    <property type="project" value="TreeGrafter"/>
</dbReference>
<evidence type="ECO:0000256" key="5">
    <source>
        <dbReference type="ARBA" id="ARBA00022898"/>
    </source>
</evidence>
<dbReference type="InterPro" id="IPR015422">
    <property type="entry name" value="PyrdxlP-dep_Trfase_small"/>
</dbReference>
<keyword evidence="3" id="KW-0554">One-carbon metabolism</keyword>
<dbReference type="EMBL" id="UINC01040143">
    <property type="protein sequence ID" value="SVB39601.1"/>
    <property type="molecule type" value="Genomic_DNA"/>
</dbReference>
<proteinExistence type="inferred from homology"/>
<evidence type="ECO:0000256" key="1">
    <source>
        <dbReference type="ARBA" id="ARBA00001933"/>
    </source>
</evidence>
<dbReference type="GO" id="GO:0030170">
    <property type="term" value="F:pyridoxal phosphate binding"/>
    <property type="evidence" value="ECO:0007669"/>
    <property type="project" value="InterPro"/>
</dbReference>
<dbReference type="InterPro" id="IPR015424">
    <property type="entry name" value="PyrdxlP-dep_Trfase"/>
</dbReference>
<dbReference type="InterPro" id="IPR015421">
    <property type="entry name" value="PyrdxlP-dep_Trfase_major"/>
</dbReference>
<dbReference type="GO" id="GO:0005829">
    <property type="term" value="C:cytosol"/>
    <property type="evidence" value="ECO:0007669"/>
    <property type="project" value="TreeGrafter"/>
</dbReference>
<dbReference type="GO" id="GO:0006730">
    <property type="term" value="P:one-carbon metabolic process"/>
    <property type="evidence" value="ECO:0007669"/>
    <property type="project" value="UniProtKB-KW"/>
</dbReference>
<dbReference type="InterPro" id="IPR049943">
    <property type="entry name" value="Ser_HO-MeTrfase-like"/>
</dbReference>